<evidence type="ECO:0000313" key="4">
    <source>
        <dbReference type="Proteomes" id="UP001164746"/>
    </source>
</evidence>
<sequence>MTIVGSIFPEHSPWDSLWSWQPGHRQPHWNSFEGWRDHASHSRTEIEIPIQIVDSDHFDSSDEWSDVDDYDMNNSSRRASKRSRDETSKFPTENDELLAASLNLDNYESSDDPFRRNLRRKPLREETRSSSYNTRSHGVKSSETICIDVDDDEKEINGTSNYSVYQYLKGFLNSQGRQIDGIKGDGNCFFRALSKIIYGNQKYYNEIRQAVVDVIEKHPKKFEAFTDGPISEHIADIRVDKTWGTQTEIYAAATLLNRDFYILSPDNTGETYRWLLFQPQVKLRKTNNLTGCDCCITICHTHGNHYDRIAPLSGKCNCELGPPEMSGIKGQIDLTSEDEIV</sequence>
<keyword evidence="4" id="KW-1185">Reference proteome</keyword>
<dbReference type="PANTHER" id="PTHR12419">
    <property type="entry name" value="OTU DOMAIN CONTAINING PROTEIN"/>
    <property type="match status" value="1"/>
</dbReference>
<dbReference type="SUPFAM" id="SSF54001">
    <property type="entry name" value="Cysteine proteinases"/>
    <property type="match status" value="1"/>
</dbReference>
<reference evidence="3" key="1">
    <citation type="submission" date="2022-11" db="EMBL/GenBank/DDBJ databases">
        <title>Centuries of genome instability and evolution in soft-shell clam transmissible cancer (bioRxiv).</title>
        <authorList>
            <person name="Hart S.F.M."/>
            <person name="Yonemitsu M.A."/>
            <person name="Giersch R.M."/>
            <person name="Beal B.F."/>
            <person name="Arriagada G."/>
            <person name="Davis B.W."/>
            <person name="Ostrander E.A."/>
            <person name="Goff S.P."/>
            <person name="Metzger M.J."/>
        </authorList>
    </citation>
    <scope>NUCLEOTIDE SEQUENCE</scope>
    <source>
        <strain evidence="3">MELC-2E11</strain>
        <tissue evidence="3">Siphon/mantle</tissue>
    </source>
</reference>
<protein>
    <submittedName>
        <fullName evidence="3">OTUD4-like protein</fullName>
    </submittedName>
</protein>
<dbReference type="Proteomes" id="UP001164746">
    <property type="component" value="Chromosome 5"/>
</dbReference>
<gene>
    <name evidence="3" type="ORF">MAR_020362</name>
</gene>
<feature type="region of interest" description="Disordered" evidence="1">
    <location>
        <begin position="63"/>
        <end position="92"/>
    </location>
</feature>
<evidence type="ECO:0000259" key="2">
    <source>
        <dbReference type="PROSITE" id="PS50802"/>
    </source>
</evidence>
<dbReference type="InterPro" id="IPR003323">
    <property type="entry name" value="OTU_dom"/>
</dbReference>
<dbReference type="CDD" id="cd22755">
    <property type="entry name" value="OTU_CeDUB-like"/>
    <property type="match status" value="1"/>
</dbReference>
<dbReference type="InterPro" id="IPR038765">
    <property type="entry name" value="Papain-like_cys_pep_sf"/>
</dbReference>
<dbReference type="Pfam" id="PF02338">
    <property type="entry name" value="OTU"/>
    <property type="match status" value="1"/>
</dbReference>
<dbReference type="Gene3D" id="3.90.70.80">
    <property type="match status" value="1"/>
</dbReference>
<organism evidence="3 4">
    <name type="scientific">Mya arenaria</name>
    <name type="common">Soft-shell clam</name>
    <dbReference type="NCBI Taxonomy" id="6604"/>
    <lineage>
        <taxon>Eukaryota</taxon>
        <taxon>Metazoa</taxon>
        <taxon>Spiralia</taxon>
        <taxon>Lophotrochozoa</taxon>
        <taxon>Mollusca</taxon>
        <taxon>Bivalvia</taxon>
        <taxon>Autobranchia</taxon>
        <taxon>Heteroconchia</taxon>
        <taxon>Euheterodonta</taxon>
        <taxon>Imparidentia</taxon>
        <taxon>Neoheterodontei</taxon>
        <taxon>Myida</taxon>
        <taxon>Myoidea</taxon>
        <taxon>Myidae</taxon>
        <taxon>Mya</taxon>
    </lineage>
</organism>
<dbReference type="InterPro" id="IPR050704">
    <property type="entry name" value="Peptidase_C85-like"/>
</dbReference>
<proteinExistence type="predicted"/>
<feature type="region of interest" description="Disordered" evidence="1">
    <location>
        <begin position="109"/>
        <end position="136"/>
    </location>
</feature>
<dbReference type="EMBL" id="CP111016">
    <property type="protein sequence ID" value="WAR04993.1"/>
    <property type="molecule type" value="Genomic_DNA"/>
</dbReference>
<name>A0ABY7E4R3_MYAAR</name>
<feature type="domain" description="OTU" evidence="2">
    <location>
        <begin position="177"/>
        <end position="312"/>
    </location>
</feature>
<evidence type="ECO:0000256" key="1">
    <source>
        <dbReference type="SAM" id="MobiDB-lite"/>
    </source>
</evidence>
<accession>A0ABY7E4R3</accession>
<evidence type="ECO:0000313" key="3">
    <source>
        <dbReference type="EMBL" id="WAR04993.1"/>
    </source>
</evidence>
<dbReference type="PROSITE" id="PS50802">
    <property type="entry name" value="OTU"/>
    <property type="match status" value="1"/>
</dbReference>